<dbReference type="InterPro" id="IPR045336">
    <property type="entry name" value="MmgE_PrpD_N"/>
</dbReference>
<dbReference type="Pfam" id="PF19305">
    <property type="entry name" value="MmgE_PrpD_C"/>
    <property type="match status" value="1"/>
</dbReference>
<comment type="caution">
    <text evidence="4">The sequence shown here is derived from an EMBL/GenBank/DDBJ whole genome shotgun (WGS) entry which is preliminary data.</text>
</comment>
<feature type="domain" description="MmgE/PrpD N-terminal" evidence="2">
    <location>
        <begin position="15"/>
        <end position="254"/>
    </location>
</feature>
<gene>
    <name evidence="4" type="ORF">ENH89_10140</name>
</gene>
<dbReference type="InterPro" id="IPR005656">
    <property type="entry name" value="MmgE_PrpD"/>
</dbReference>
<accession>A0A9C9NFK6</accession>
<name>A0A9C9NFK6_9HYPH</name>
<dbReference type="Gene3D" id="3.30.1330.120">
    <property type="entry name" value="2-methylcitrate dehydratase PrpD"/>
    <property type="match status" value="1"/>
</dbReference>
<organism evidence="4 5">
    <name type="scientific">Aurantimonas coralicida</name>
    <dbReference type="NCBI Taxonomy" id="182270"/>
    <lineage>
        <taxon>Bacteria</taxon>
        <taxon>Pseudomonadati</taxon>
        <taxon>Pseudomonadota</taxon>
        <taxon>Alphaproteobacteria</taxon>
        <taxon>Hyphomicrobiales</taxon>
        <taxon>Aurantimonadaceae</taxon>
        <taxon>Aurantimonas</taxon>
    </lineage>
</organism>
<reference evidence="4" key="1">
    <citation type="journal article" date="2020" name="mSystems">
        <title>Genome- and Community-Level Interaction Insights into Carbon Utilization and Element Cycling Functions of Hydrothermarchaeota in Hydrothermal Sediment.</title>
        <authorList>
            <person name="Zhou Z."/>
            <person name="Liu Y."/>
            <person name="Xu W."/>
            <person name="Pan J."/>
            <person name="Luo Z.H."/>
            <person name="Li M."/>
        </authorList>
    </citation>
    <scope>NUCLEOTIDE SEQUENCE</scope>
    <source>
        <strain evidence="4">HyVt-347</strain>
    </source>
</reference>
<evidence type="ECO:0000259" key="3">
    <source>
        <dbReference type="Pfam" id="PF19305"/>
    </source>
</evidence>
<dbReference type="InterPro" id="IPR045337">
    <property type="entry name" value="MmgE_PrpD_C"/>
</dbReference>
<protein>
    <submittedName>
        <fullName evidence="4">MmgE/PrpD family protein</fullName>
    </submittedName>
</protein>
<evidence type="ECO:0000313" key="4">
    <source>
        <dbReference type="EMBL" id="HEU00696.1"/>
    </source>
</evidence>
<dbReference type="InterPro" id="IPR042183">
    <property type="entry name" value="MmgE/PrpD_sf_1"/>
</dbReference>
<evidence type="ECO:0000313" key="5">
    <source>
        <dbReference type="Proteomes" id="UP000885680"/>
    </source>
</evidence>
<dbReference type="Pfam" id="PF03972">
    <property type="entry name" value="MmgE_PrpD_N"/>
    <property type="match status" value="1"/>
</dbReference>
<dbReference type="Gene3D" id="1.10.4100.10">
    <property type="entry name" value="2-methylcitrate dehydratase PrpD"/>
    <property type="match status" value="1"/>
</dbReference>
<feature type="domain" description="MmgE/PrpD C-terminal" evidence="3">
    <location>
        <begin position="281"/>
        <end position="436"/>
    </location>
</feature>
<dbReference type="SUPFAM" id="SSF103378">
    <property type="entry name" value="2-methylcitrate dehydratase PrpD"/>
    <property type="match status" value="1"/>
</dbReference>
<evidence type="ECO:0000256" key="1">
    <source>
        <dbReference type="ARBA" id="ARBA00006174"/>
    </source>
</evidence>
<dbReference type="GO" id="GO:0016829">
    <property type="term" value="F:lyase activity"/>
    <property type="evidence" value="ECO:0007669"/>
    <property type="project" value="InterPro"/>
</dbReference>
<dbReference type="InterPro" id="IPR042188">
    <property type="entry name" value="MmgE/PrpD_sf_2"/>
</dbReference>
<dbReference type="PANTHER" id="PTHR16943">
    <property type="entry name" value="2-METHYLCITRATE DEHYDRATASE-RELATED"/>
    <property type="match status" value="1"/>
</dbReference>
<dbReference type="Proteomes" id="UP000885680">
    <property type="component" value="Unassembled WGS sequence"/>
</dbReference>
<comment type="similarity">
    <text evidence="1">Belongs to the PrpD family.</text>
</comment>
<dbReference type="PANTHER" id="PTHR16943:SF8">
    <property type="entry name" value="2-METHYLCITRATE DEHYDRATASE"/>
    <property type="match status" value="1"/>
</dbReference>
<evidence type="ECO:0000259" key="2">
    <source>
        <dbReference type="Pfam" id="PF03972"/>
    </source>
</evidence>
<dbReference type="AlphaFoldDB" id="A0A9C9NFK6"/>
<proteinExistence type="inferred from homology"/>
<dbReference type="EMBL" id="DRGN01000142">
    <property type="protein sequence ID" value="HEU00696.1"/>
    <property type="molecule type" value="Genomic_DNA"/>
</dbReference>
<sequence length="461" mass="47847">MPEATMTGPSLTARVAAHIAGAAAIPLPDQVETRARLHLLDTLAAIISGTRLRAGRRAIAFAASQAGPAQACVPGTELVTTAIDAAFTAAMCAHADETDDSHLGGRFHPGCAVVPAALALAEQRGRSGAELLRAIACGYDIGARATLALGFSAPRSGTHSTHCLGANFGATAAAGTLAGLDPLEAEHLLSYATQQASGIAYWNRDSEHVEKAFDFGGMGARNGVFGALFVASGASGCTGSLTGDLSYLSAFGENPEPAALADGLGVRFEILAASIKKWCVGSPIQAALDSVTALIDSEGLRASDVAKLRVTMPDDRLTIVDNRDMPDVCLQHLLALALVDGGVTFASSHDVGRMKDPAILDLRIRIKAIPSAELTVARPARQAIVEIDTTDGRALRHRTYAVLGAPDNPMTEAQVEAKARDLIAPVLGEDRAGALIETLREIATVEDVRTLRPLLMMTDAG</sequence>
<dbReference type="InterPro" id="IPR036148">
    <property type="entry name" value="MmgE/PrpD_sf"/>
</dbReference>